<organism evidence="8 9">
    <name type="scientific">Bartonella silvatica</name>
    <dbReference type="NCBI Taxonomy" id="357760"/>
    <lineage>
        <taxon>Bacteria</taxon>
        <taxon>Pseudomonadati</taxon>
        <taxon>Pseudomonadota</taxon>
        <taxon>Alphaproteobacteria</taxon>
        <taxon>Hyphomicrobiales</taxon>
        <taxon>Bartonellaceae</taxon>
        <taxon>Bartonella</taxon>
    </lineage>
</organism>
<dbReference type="Pfam" id="PF25967">
    <property type="entry name" value="RND-MFP_C"/>
    <property type="match status" value="1"/>
</dbReference>
<dbReference type="InterPro" id="IPR006143">
    <property type="entry name" value="RND_pump_MFP"/>
</dbReference>
<protein>
    <submittedName>
        <fullName evidence="8">RND family efflux transporter MFP subunit</fullName>
    </submittedName>
</protein>
<dbReference type="PANTHER" id="PTHR30469">
    <property type="entry name" value="MULTIDRUG RESISTANCE PROTEIN MDTA"/>
    <property type="match status" value="1"/>
</dbReference>
<keyword evidence="4" id="KW-0812">Transmembrane</keyword>
<feature type="domain" description="Multidrug resistance protein MdtA-like barrel-sandwich hybrid" evidence="5">
    <location>
        <begin position="82"/>
        <end position="199"/>
    </location>
</feature>
<dbReference type="InterPro" id="IPR058625">
    <property type="entry name" value="MdtA-like_BSH"/>
</dbReference>
<dbReference type="RefSeq" id="WP_354188081.1">
    <property type="nucleotide sequence ID" value="NZ_JBEPLI010000001.1"/>
</dbReference>
<dbReference type="Proteomes" id="UP001549086">
    <property type="component" value="Unassembled WGS sequence"/>
</dbReference>
<comment type="subcellular location">
    <subcellularLocation>
        <location evidence="1">Cell envelope</location>
    </subcellularLocation>
</comment>
<dbReference type="SUPFAM" id="SSF111369">
    <property type="entry name" value="HlyD-like secretion proteins"/>
    <property type="match status" value="1"/>
</dbReference>
<evidence type="ECO:0000259" key="7">
    <source>
        <dbReference type="Pfam" id="PF25967"/>
    </source>
</evidence>
<keyword evidence="4" id="KW-0472">Membrane</keyword>
<evidence type="ECO:0000256" key="4">
    <source>
        <dbReference type="SAM" id="Phobius"/>
    </source>
</evidence>
<dbReference type="PANTHER" id="PTHR30469:SF11">
    <property type="entry name" value="BLL4320 PROTEIN"/>
    <property type="match status" value="1"/>
</dbReference>
<dbReference type="Gene3D" id="2.40.50.100">
    <property type="match status" value="1"/>
</dbReference>
<dbReference type="NCBIfam" id="TIGR01730">
    <property type="entry name" value="RND_mfp"/>
    <property type="match status" value="1"/>
</dbReference>
<evidence type="ECO:0000313" key="9">
    <source>
        <dbReference type="Proteomes" id="UP001549086"/>
    </source>
</evidence>
<gene>
    <name evidence="8" type="ORF">ABID23_000008</name>
</gene>
<evidence type="ECO:0000256" key="3">
    <source>
        <dbReference type="ARBA" id="ARBA00022448"/>
    </source>
</evidence>
<dbReference type="Gene3D" id="1.10.287.470">
    <property type="entry name" value="Helix hairpin bin"/>
    <property type="match status" value="1"/>
</dbReference>
<dbReference type="Gene3D" id="2.40.420.20">
    <property type="match status" value="1"/>
</dbReference>
<reference evidence="8 9" key="1">
    <citation type="submission" date="2024-06" db="EMBL/GenBank/DDBJ databases">
        <title>Genomic Encyclopedia of Type Strains, Phase IV (KMG-IV): sequencing the most valuable type-strain genomes for metagenomic binning, comparative biology and taxonomic classification.</title>
        <authorList>
            <person name="Goeker M."/>
        </authorList>
    </citation>
    <scope>NUCLEOTIDE SEQUENCE [LARGE SCALE GENOMIC DNA]</scope>
    <source>
        <strain evidence="8 9">DSM 23649</strain>
    </source>
</reference>
<sequence length="376" mass="41752">MERLKKIFLLVFLIVILMIAYWAGKHNSGRRISTVDNTINDSHKASKAHMKMPPTNVVVDVVKNQDFYNQLNAIGSGQAFATVDLTPWSSGIIDKLFVSAGAKVETGDVIARLDSEKEKLAVAKAKVQRDNSALTLSRILKLRVSRTATEVQEITARLELDNANLVLRNAELDLDRRTIRAPISGVVGILPIDEGNFVAPSTIIGRIENRKRILIDIWVPERYASHIHKGDKVITALTTQPDKTFIGHIYAIDNVVDPESRTLHIQVEVKNEKDALMSGMSFSVSLQFYGGSFPVVHPLAVQWNNKGSFVWRVREGKVESIPVSIIQHKADQVLVKAPLENGDQVVIQGVQTLHPGSRVIIDKSKVDQQQLSELRG</sequence>
<name>A0ABV2HEH2_9HYPH</name>
<proteinExistence type="inferred from homology"/>
<comment type="caution">
    <text evidence="8">The sequence shown here is derived from an EMBL/GenBank/DDBJ whole genome shotgun (WGS) entry which is preliminary data.</text>
</comment>
<feature type="transmembrane region" description="Helical" evidence="4">
    <location>
        <begin position="7"/>
        <end position="24"/>
    </location>
</feature>
<evidence type="ECO:0000313" key="8">
    <source>
        <dbReference type="EMBL" id="MET3588938.1"/>
    </source>
</evidence>
<dbReference type="EMBL" id="JBEPLI010000001">
    <property type="protein sequence ID" value="MET3588938.1"/>
    <property type="molecule type" value="Genomic_DNA"/>
</dbReference>
<evidence type="ECO:0000259" key="5">
    <source>
        <dbReference type="Pfam" id="PF25917"/>
    </source>
</evidence>
<evidence type="ECO:0000256" key="1">
    <source>
        <dbReference type="ARBA" id="ARBA00004196"/>
    </source>
</evidence>
<keyword evidence="3" id="KW-0813">Transport</keyword>
<dbReference type="InterPro" id="IPR058627">
    <property type="entry name" value="MdtA-like_C"/>
</dbReference>
<dbReference type="Gene3D" id="2.40.30.170">
    <property type="match status" value="1"/>
</dbReference>
<comment type="similarity">
    <text evidence="2">Belongs to the membrane fusion protein (MFP) (TC 8.A.1) family.</text>
</comment>
<evidence type="ECO:0000259" key="6">
    <source>
        <dbReference type="Pfam" id="PF25954"/>
    </source>
</evidence>
<dbReference type="Pfam" id="PF25917">
    <property type="entry name" value="BSH_RND"/>
    <property type="match status" value="1"/>
</dbReference>
<dbReference type="Pfam" id="PF25954">
    <property type="entry name" value="Beta-barrel_RND_2"/>
    <property type="match status" value="1"/>
</dbReference>
<keyword evidence="9" id="KW-1185">Reference proteome</keyword>
<feature type="domain" description="CusB-like beta-barrel" evidence="6">
    <location>
        <begin position="216"/>
        <end position="287"/>
    </location>
</feature>
<feature type="domain" description="Multidrug resistance protein MdtA-like C-terminal permuted SH3" evidence="7">
    <location>
        <begin position="300"/>
        <end position="352"/>
    </location>
</feature>
<dbReference type="InterPro" id="IPR058792">
    <property type="entry name" value="Beta-barrel_RND_2"/>
</dbReference>
<evidence type="ECO:0000256" key="2">
    <source>
        <dbReference type="ARBA" id="ARBA00009477"/>
    </source>
</evidence>
<accession>A0ABV2HEH2</accession>
<keyword evidence="4" id="KW-1133">Transmembrane helix</keyword>